<dbReference type="EMBL" id="BARW01017540">
    <property type="protein sequence ID" value="GAJ02353.1"/>
    <property type="molecule type" value="Genomic_DNA"/>
</dbReference>
<feature type="non-terminal residue" evidence="1">
    <location>
        <position position="1"/>
    </location>
</feature>
<sequence length="47" mass="5631">RRIVERYDPPKIHKLLSFELERMYAKLFASEITRRKEGKPSVTVNIN</sequence>
<reference evidence="1" key="1">
    <citation type="journal article" date="2014" name="Front. Microbiol.">
        <title>High frequency of phylogenetically diverse reductive dehalogenase-homologous genes in deep subseafloor sedimentary metagenomes.</title>
        <authorList>
            <person name="Kawai M."/>
            <person name="Futagami T."/>
            <person name="Toyoda A."/>
            <person name="Takaki Y."/>
            <person name="Nishi S."/>
            <person name="Hori S."/>
            <person name="Arai W."/>
            <person name="Tsubouchi T."/>
            <person name="Morono Y."/>
            <person name="Uchiyama I."/>
            <person name="Ito T."/>
            <person name="Fujiyama A."/>
            <person name="Inagaki F."/>
            <person name="Takami H."/>
        </authorList>
    </citation>
    <scope>NUCLEOTIDE SEQUENCE</scope>
    <source>
        <strain evidence="1">Expedition CK06-06</strain>
    </source>
</reference>
<accession>X1TAI4</accession>
<gene>
    <name evidence="1" type="ORF">S12H4_30267</name>
</gene>
<organism evidence="1">
    <name type="scientific">marine sediment metagenome</name>
    <dbReference type="NCBI Taxonomy" id="412755"/>
    <lineage>
        <taxon>unclassified sequences</taxon>
        <taxon>metagenomes</taxon>
        <taxon>ecological metagenomes</taxon>
    </lineage>
</organism>
<evidence type="ECO:0000313" key="1">
    <source>
        <dbReference type="EMBL" id="GAJ02353.1"/>
    </source>
</evidence>
<dbReference type="AlphaFoldDB" id="X1TAI4"/>
<protein>
    <submittedName>
        <fullName evidence="1">Uncharacterized protein</fullName>
    </submittedName>
</protein>
<name>X1TAI4_9ZZZZ</name>
<comment type="caution">
    <text evidence="1">The sequence shown here is derived from an EMBL/GenBank/DDBJ whole genome shotgun (WGS) entry which is preliminary data.</text>
</comment>
<proteinExistence type="predicted"/>